<evidence type="ECO:0000313" key="7">
    <source>
        <dbReference type="Proteomes" id="UP000235584"/>
    </source>
</evidence>
<dbReference type="InterPro" id="IPR010809">
    <property type="entry name" value="FliD_C"/>
</dbReference>
<organism evidence="6 7">
    <name type="scientific">Bacteriovorax stolpii</name>
    <name type="common">Bdellovibrio stolpii</name>
    <dbReference type="NCBI Taxonomy" id="960"/>
    <lineage>
        <taxon>Bacteria</taxon>
        <taxon>Pseudomonadati</taxon>
        <taxon>Bdellovibrionota</taxon>
        <taxon>Bacteriovoracia</taxon>
        <taxon>Bacteriovoracales</taxon>
        <taxon>Bacteriovoracaceae</taxon>
        <taxon>Bacteriovorax</taxon>
    </lineage>
</organism>
<dbReference type="GO" id="GO:0009424">
    <property type="term" value="C:bacterial-type flagellum hook"/>
    <property type="evidence" value="ECO:0007669"/>
    <property type="project" value="UniProtKB-UniRule"/>
</dbReference>
<evidence type="ECO:0000313" key="6">
    <source>
        <dbReference type="EMBL" id="AUN96614.1"/>
    </source>
</evidence>
<dbReference type="AlphaFoldDB" id="A0A2K9NPB5"/>
<dbReference type="GO" id="GO:0005576">
    <property type="term" value="C:extracellular region"/>
    <property type="evidence" value="ECO:0007669"/>
    <property type="project" value="UniProtKB-SubCell"/>
</dbReference>
<evidence type="ECO:0000256" key="1">
    <source>
        <dbReference type="ARBA" id="ARBA00009764"/>
    </source>
</evidence>
<dbReference type="Proteomes" id="UP000235584">
    <property type="component" value="Chromosome"/>
</dbReference>
<evidence type="ECO:0000256" key="3">
    <source>
        <dbReference type="ARBA" id="ARBA00023054"/>
    </source>
</evidence>
<comment type="subcellular location">
    <subcellularLocation>
        <location evidence="5">Secreted</location>
    </subcellularLocation>
    <subcellularLocation>
        <location evidence="5">Bacterial flagellum</location>
    </subcellularLocation>
</comment>
<evidence type="ECO:0000256" key="5">
    <source>
        <dbReference type="RuleBase" id="RU362066"/>
    </source>
</evidence>
<comment type="similarity">
    <text evidence="1 5">Belongs to the FliD family.</text>
</comment>
<comment type="subunit">
    <text evidence="2 5">Homopentamer.</text>
</comment>
<keyword evidence="5" id="KW-0964">Secreted</keyword>
<dbReference type="Pfam" id="PF07195">
    <property type="entry name" value="FliD_C"/>
    <property type="match status" value="1"/>
</dbReference>
<keyword evidence="4 5" id="KW-0975">Bacterial flagellum</keyword>
<evidence type="ECO:0000256" key="4">
    <source>
        <dbReference type="ARBA" id="ARBA00023143"/>
    </source>
</evidence>
<dbReference type="InterPro" id="IPR040026">
    <property type="entry name" value="FliD"/>
</dbReference>
<keyword evidence="7" id="KW-1185">Reference proteome</keyword>
<dbReference type="GO" id="GO:0007155">
    <property type="term" value="P:cell adhesion"/>
    <property type="evidence" value="ECO:0007669"/>
    <property type="project" value="InterPro"/>
</dbReference>
<dbReference type="GO" id="GO:0009421">
    <property type="term" value="C:bacterial-type flagellum filament cap"/>
    <property type="evidence" value="ECO:0007669"/>
    <property type="project" value="InterPro"/>
</dbReference>
<keyword evidence="3" id="KW-0175">Coiled coil</keyword>
<evidence type="ECO:0000256" key="2">
    <source>
        <dbReference type="ARBA" id="ARBA00011255"/>
    </source>
</evidence>
<dbReference type="PANTHER" id="PTHR30288">
    <property type="entry name" value="FLAGELLAR CAP/ASSEMBLY PROTEIN FLID"/>
    <property type="match status" value="1"/>
</dbReference>
<accession>A0A2K9NPB5</accession>
<dbReference type="Pfam" id="PF02465">
    <property type="entry name" value="FliD_N"/>
    <property type="match status" value="1"/>
</dbReference>
<dbReference type="InterPro" id="IPR003481">
    <property type="entry name" value="FliD_N"/>
</dbReference>
<proteinExistence type="inferred from homology"/>
<gene>
    <name evidence="6" type="ORF">C0V70_00530</name>
</gene>
<dbReference type="EMBL" id="CP025704">
    <property type="protein sequence ID" value="AUN96614.1"/>
    <property type="molecule type" value="Genomic_DNA"/>
</dbReference>
<dbReference type="KEGG" id="bsto:C0V70_00530"/>
<dbReference type="RefSeq" id="WP_102241909.1">
    <property type="nucleotide sequence ID" value="NZ_CP025704.1"/>
</dbReference>
<name>A0A2K9NPB5_BACTC</name>
<dbReference type="OrthoDB" id="8478141at2"/>
<dbReference type="GO" id="GO:0071973">
    <property type="term" value="P:bacterial-type flagellum-dependent cell motility"/>
    <property type="evidence" value="ECO:0007669"/>
    <property type="project" value="TreeGrafter"/>
</dbReference>
<protein>
    <recommendedName>
        <fullName evidence="5">Flagellar hook-associated protein 2</fullName>
        <shortName evidence="5">HAP2</shortName>
    </recommendedName>
    <alternativeName>
        <fullName evidence="5">Flagellar cap protein</fullName>
    </alternativeName>
</protein>
<reference evidence="6 7" key="1">
    <citation type="submission" date="2018-01" db="EMBL/GenBank/DDBJ databases">
        <title>Complete genome sequence of Bacteriovorax stolpii DSM12778.</title>
        <authorList>
            <person name="Tang B."/>
            <person name="Chang J."/>
        </authorList>
    </citation>
    <scope>NUCLEOTIDE SEQUENCE [LARGE SCALE GENOMIC DNA]</scope>
    <source>
        <strain evidence="6 7">DSM 12778</strain>
    </source>
</reference>
<dbReference type="PANTHER" id="PTHR30288:SF0">
    <property type="entry name" value="FLAGELLAR HOOK-ASSOCIATED PROTEIN 2"/>
    <property type="match status" value="1"/>
</dbReference>
<comment type="function">
    <text evidence="5">Required for morphogenesis and for the elongation of the flagellar filament by facilitating polymerization of the flagellin monomers at the tip of growing filament. Forms a capping structure, which prevents flagellin subunits (transported through the central channel of the flagellum) from leaking out without polymerization at the distal end.</text>
</comment>
<sequence length="462" mass="50569">MGISFGSIGTGLPKDIVKQIIAAEQIPVQNMEKQKSKIQDKKGLVDQLVKLVEDVRGNLAVNANARALREFKVDTNTDIVGVSTDKTRALPGTYQLEVVSLAQKSSAMSTGFEDKDESYVGVGFIQYTLPNGETKDIYVDSDNASLTKIAKLINKDSNLGVTANVINDGSGSDTPWRLILSLNKTGDDAAVDFPYFYFVDGDEDFQLEFQREAHDAKIKLDGFEIEAPENKIADLIPGVTLDLKKAKPGEEFTLKVSEDIQAVGAKVSDLVTKLNGVLSFIKQQNTMDEKTDTSRTLGGDIMLQSLEGRIHSAVFKDVLTDKGYMRAGDIGLSFTREGLLQFDEKKFEAKLTEDYNTVAQVLTGTFTPEGGKSEGFMDNLNSMVNTALRMPDGLVQSRKKTLQSNIEQIDRRISQKQKFIEEKEKNLKDKFSRLEGTISRIKGQGAGVASLGGGADPVQQLG</sequence>